<organism evidence="1 2">
    <name type="scientific">Neoroseomonas eburnea</name>
    <dbReference type="NCBI Taxonomy" id="1346889"/>
    <lineage>
        <taxon>Bacteria</taxon>
        <taxon>Pseudomonadati</taxon>
        <taxon>Pseudomonadota</taxon>
        <taxon>Alphaproteobacteria</taxon>
        <taxon>Acetobacterales</taxon>
        <taxon>Acetobacteraceae</taxon>
        <taxon>Neoroseomonas</taxon>
    </lineage>
</organism>
<dbReference type="AlphaFoldDB" id="A0A9X9XKD7"/>
<evidence type="ECO:0000313" key="1">
    <source>
        <dbReference type="EMBL" id="MBR0684173.1"/>
    </source>
</evidence>
<reference evidence="1" key="1">
    <citation type="submission" date="2020-01" db="EMBL/GenBank/DDBJ databases">
        <authorList>
            <person name="Rat A."/>
        </authorList>
    </citation>
    <scope>NUCLEOTIDE SEQUENCE</scope>
    <source>
        <strain evidence="1">LMG 31228</strain>
    </source>
</reference>
<sequence length="435" mass="48330">MTVWDHWNKTKASRANLRLLVPGQGWVAYADRLDDGGHVTARGIKDDIESALINALSASNFLSLLGAGASLCARDEWEDAVAPSMSDLWSAVETDVGAATFASICARFPKANVGKNIEKLLSLCKVYLELNEAALDADVDVAGVREFVARAEACILAKVDFVGRDTLLPAHEAYVRKIGRRGFRKARAKLFTTNYDLAIEEAARRARFTIIDGFSHSLDQIYDRQHFELDIVRRDAGKDAPDYIPNVFQLYKLHGSADWRRVGEEVVRSRDNGKGRPVLIYPRSSKYQEAFDPPYLDMMGAFQAALREPDTSLVVAGFGFNDDHISRPIISALESNLSLRLIICDPSFILSAAELRGVDAEPPAHAVQVAGSHANDFLTKIMRLADRGDPRIHLMNGRFEDLADALPDLIGETDRERHMQRVKAIRDQGRVDVRD</sequence>
<comment type="caution">
    <text evidence="1">The sequence shown here is derived from an EMBL/GenBank/DDBJ whole genome shotgun (WGS) entry which is preliminary data.</text>
</comment>
<dbReference type="Proteomes" id="UP001138709">
    <property type="component" value="Unassembled WGS sequence"/>
</dbReference>
<gene>
    <name evidence="1" type="ORF">GXW74_27155</name>
</gene>
<dbReference type="RefSeq" id="WP_211849981.1">
    <property type="nucleotide sequence ID" value="NZ_JAAEDL010000060.1"/>
</dbReference>
<keyword evidence="2" id="KW-1185">Reference proteome</keyword>
<reference evidence="1" key="2">
    <citation type="journal article" date="2021" name="Syst. Appl. Microbiol.">
        <title>Roseomonas hellenica sp. nov., isolated from roots of wild-growing Alkanna tinctoria.</title>
        <authorList>
            <person name="Rat A."/>
            <person name="Naranjo H.D."/>
            <person name="Lebbe L."/>
            <person name="Cnockaert M."/>
            <person name="Krigas N."/>
            <person name="Grigoriadou K."/>
            <person name="Maloupa E."/>
            <person name="Willems A."/>
        </authorList>
    </citation>
    <scope>NUCLEOTIDE SEQUENCE</scope>
    <source>
        <strain evidence="1">LMG 31228</strain>
    </source>
</reference>
<protein>
    <submittedName>
        <fullName evidence="1">SIR2 family protein</fullName>
    </submittedName>
</protein>
<accession>A0A9X9XKD7</accession>
<dbReference type="EMBL" id="JAAEDL010000060">
    <property type="protein sequence ID" value="MBR0684173.1"/>
    <property type="molecule type" value="Genomic_DNA"/>
</dbReference>
<proteinExistence type="predicted"/>
<evidence type="ECO:0000313" key="2">
    <source>
        <dbReference type="Proteomes" id="UP001138709"/>
    </source>
</evidence>
<name>A0A9X9XKD7_9PROT</name>
<dbReference type="Pfam" id="PF13289">
    <property type="entry name" value="SIR2_2"/>
    <property type="match status" value="1"/>
</dbReference>